<feature type="transmembrane region" description="Helical" evidence="13">
    <location>
        <begin position="88"/>
        <end position="112"/>
    </location>
</feature>
<organism evidence="14 15">
    <name type="scientific">Dyella agri</name>
    <dbReference type="NCBI Taxonomy" id="1926869"/>
    <lineage>
        <taxon>Bacteria</taxon>
        <taxon>Pseudomonadati</taxon>
        <taxon>Pseudomonadota</taxon>
        <taxon>Gammaproteobacteria</taxon>
        <taxon>Lysobacterales</taxon>
        <taxon>Rhodanobacteraceae</taxon>
        <taxon>Dyella</taxon>
    </lineage>
</organism>
<comment type="subcellular location">
    <subcellularLocation>
        <location evidence="1">Membrane</location>
        <topology evidence="1">Multi-pass membrane protein</topology>
    </subcellularLocation>
</comment>
<dbReference type="Proteomes" id="UP001620397">
    <property type="component" value="Unassembled WGS sequence"/>
</dbReference>
<comment type="similarity">
    <text evidence="2">Belongs to the TMEM175 family.</text>
</comment>
<evidence type="ECO:0000256" key="7">
    <source>
        <dbReference type="ARBA" id="ARBA00022958"/>
    </source>
</evidence>
<evidence type="ECO:0000256" key="5">
    <source>
        <dbReference type="ARBA" id="ARBA00022692"/>
    </source>
</evidence>
<keyword evidence="3" id="KW-0813">Transport</keyword>
<evidence type="ECO:0000256" key="12">
    <source>
        <dbReference type="ARBA" id="ARBA00034430"/>
    </source>
</evidence>
<protein>
    <submittedName>
        <fullName evidence="14">DUF1211 domain-containing protein</fullName>
    </submittedName>
</protein>
<evidence type="ECO:0000256" key="13">
    <source>
        <dbReference type="SAM" id="Phobius"/>
    </source>
</evidence>
<keyword evidence="5 13" id="KW-0812">Transmembrane</keyword>
<keyword evidence="11" id="KW-0407">Ion channel</keyword>
<keyword evidence="10 13" id="KW-0472">Membrane</keyword>
<feature type="transmembrane region" description="Helical" evidence="13">
    <location>
        <begin position="124"/>
        <end position="148"/>
    </location>
</feature>
<evidence type="ECO:0000256" key="4">
    <source>
        <dbReference type="ARBA" id="ARBA00022538"/>
    </source>
</evidence>
<evidence type="ECO:0000313" key="14">
    <source>
        <dbReference type="EMBL" id="MFK2932254.1"/>
    </source>
</evidence>
<evidence type="ECO:0000256" key="6">
    <source>
        <dbReference type="ARBA" id="ARBA00022826"/>
    </source>
</evidence>
<dbReference type="EMBL" id="JADIKL010000010">
    <property type="protein sequence ID" value="MFK2932254.1"/>
    <property type="molecule type" value="Genomic_DNA"/>
</dbReference>
<evidence type="ECO:0000256" key="11">
    <source>
        <dbReference type="ARBA" id="ARBA00023303"/>
    </source>
</evidence>
<evidence type="ECO:0000256" key="10">
    <source>
        <dbReference type="ARBA" id="ARBA00023136"/>
    </source>
</evidence>
<comment type="catalytic activity">
    <reaction evidence="12">
        <text>K(+)(in) = K(+)(out)</text>
        <dbReference type="Rhea" id="RHEA:29463"/>
        <dbReference type="ChEBI" id="CHEBI:29103"/>
    </reaction>
</comment>
<accession>A0ABW8KJE2</accession>
<evidence type="ECO:0000256" key="9">
    <source>
        <dbReference type="ARBA" id="ARBA00023065"/>
    </source>
</evidence>
<keyword evidence="6" id="KW-0631">Potassium channel</keyword>
<evidence type="ECO:0000256" key="3">
    <source>
        <dbReference type="ARBA" id="ARBA00022448"/>
    </source>
</evidence>
<evidence type="ECO:0000256" key="1">
    <source>
        <dbReference type="ARBA" id="ARBA00004141"/>
    </source>
</evidence>
<dbReference type="InterPro" id="IPR010617">
    <property type="entry name" value="TMEM175-like"/>
</dbReference>
<keyword evidence="15" id="KW-1185">Reference proteome</keyword>
<gene>
    <name evidence="14" type="ORF">ISP14_15830</name>
</gene>
<comment type="caution">
    <text evidence="14">The sequence shown here is derived from an EMBL/GenBank/DDBJ whole genome shotgun (WGS) entry which is preliminary data.</text>
</comment>
<keyword evidence="8 13" id="KW-1133">Transmembrane helix</keyword>
<evidence type="ECO:0000256" key="8">
    <source>
        <dbReference type="ARBA" id="ARBA00022989"/>
    </source>
</evidence>
<sequence length="213" mass="23652">MEPNAAPAVREHHVHQRHFDRLVMLSDGVFAIAMTLSAVELRPEAKPGQTLLQVWGMPLTTYFLTFFIIGMVWLQHRRALAQLRRADNTLTLITMVLLSMIALMPVVIRTMVTGESGVDSTSGFVIYALSLLVVNLCLAAGWGYAAFIGHLVPDMPRPKAWSWLMHNLFVALVWAAIACWFLHLMWMVVLAAALALAARIASARLGRREPVPG</sequence>
<keyword evidence="7" id="KW-0630">Potassium</keyword>
<feature type="transmembrane region" description="Helical" evidence="13">
    <location>
        <begin position="59"/>
        <end position="76"/>
    </location>
</feature>
<dbReference type="Pfam" id="PF06736">
    <property type="entry name" value="TMEM175"/>
    <property type="match status" value="1"/>
</dbReference>
<reference evidence="14 15" key="1">
    <citation type="submission" date="2020-10" db="EMBL/GenBank/DDBJ databases">
        <title>Phylogeny of dyella-like bacteria.</title>
        <authorList>
            <person name="Fu J."/>
        </authorList>
    </citation>
    <scope>NUCLEOTIDE SEQUENCE [LARGE SCALE GENOMIC DNA]</scope>
    <source>
        <strain evidence="14 15">DKC-1</strain>
    </source>
</reference>
<proteinExistence type="inferred from homology"/>
<evidence type="ECO:0000256" key="2">
    <source>
        <dbReference type="ARBA" id="ARBA00006920"/>
    </source>
</evidence>
<name>A0ABW8KJE2_9GAMM</name>
<feature type="transmembrane region" description="Helical" evidence="13">
    <location>
        <begin position="21"/>
        <end position="39"/>
    </location>
</feature>
<keyword evidence="4" id="KW-0633">Potassium transport</keyword>
<evidence type="ECO:0000313" key="15">
    <source>
        <dbReference type="Proteomes" id="UP001620397"/>
    </source>
</evidence>
<keyword evidence="9" id="KW-0406">Ion transport</keyword>
<dbReference type="RefSeq" id="WP_404541649.1">
    <property type="nucleotide sequence ID" value="NZ_JADIKL010000010.1"/>
</dbReference>